<protein>
    <submittedName>
        <fullName evidence="3">Conserved repeat domain-containing protein/Por secretion system C-terminal sorting domain-containing protein</fullName>
    </submittedName>
</protein>
<evidence type="ECO:0000256" key="1">
    <source>
        <dbReference type="SAM" id="SignalP"/>
    </source>
</evidence>
<dbReference type="InterPro" id="IPR021655">
    <property type="entry name" value="Put_metal-bd"/>
</dbReference>
<evidence type="ECO:0000313" key="4">
    <source>
        <dbReference type="Proteomes" id="UP000199021"/>
    </source>
</evidence>
<reference evidence="4" key="1">
    <citation type="submission" date="2016-10" db="EMBL/GenBank/DDBJ databases">
        <authorList>
            <person name="Varghese N."/>
            <person name="Submissions S."/>
        </authorList>
    </citation>
    <scope>NUCLEOTIDE SEQUENCE [LARGE SCALE GENOMIC DNA]</scope>
    <source>
        <strain evidence="4">DSM 24740</strain>
    </source>
</reference>
<feature type="signal peptide" evidence="1">
    <location>
        <begin position="1"/>
        <end position="19"/>
    </location>
</feature>
<accession>A0A1H9I2I3</accession>
<dbReference type="InterPro" id="IPR047589">
    <property type="entry name" value="DUF11_rpt"/>
</dbReference>
<dbReference type="Gene3D" id="2.60.40.10">
    <property type="entry name" value="Immunoglobulins"/>
    <property type="match status" value="1"/>
</dbReference>
<feature type="domain" description="DUF7619" evidence="2">
    <location>
        <begin position="1139"/>
        <end position="1276"/>
    </location>
</feature>
<organism evidence="3 4">
    <name type="scientific">Neolewinella agarilytica</name>
    <dbReference type="NCBI Taxonomy" id="478744"/>
    <lineage>
        <taxon>Bacteria</taxon>
        <taxon>Pseudomonadati</taxon>
        <taxon>Bacteroidota</taxon>
        <taxon>Saprospiria</taxon>
        <taxon>Saprospirales</taxon>
        <taxon>Lewinellaceae</taxon>
        <taxon>Neolewinella</taxon>
    </lineage>
</organism>
<dbReference type="Pfam" id="PF24595">
    <property type="entry name" value="DUF7619"/>
    <property type="match status" value="1"/>
</dbReference>
<proteinExistence type="predicted"/>
<dbReference type="Proteomes" id="UP000199021">
    <property type="component" value="Unassembled WGS sequence"/>
</dbReference>
<dbReference type="InterPro" id="IPR013783">
    <property type="entry name" value="Ig-like_fold"/>
</dbReference>
<evidence type="ECO:0000313" key="3">
    <source>
        <dbReference type="EMBL" id="SEQ68743.1"/>
    </source>
</evidence>
<keyword evidence="4" id="KW-1185">Reference proteome</keyword>
<dbReference type="OrthoDB" id="1524003at2"/>
<name>A0A1H9I2I3_9BACT</name>
<dbReference type="NCBIfam" id="TIGR04183">
    <property type="entry name" value="Por_Secre_tail"/>
    <property type="match status" value="1"/>
</dbReference>
<sequence>MKNSLTLLAFFLFATAIVAQEIPYTLEIVDFNTEPAPSRGLIDIKSDSIGAFIVEEIPRGDFVISFFDGNSLTELYRHEEEPHLHGVTDNGLFFSLPIPNQTWKYDLYFLKPGGQVNQISRTPIHTTKSYVFQNRLYHFSQVDGVRVFGSNNVSTLLSDEFSTTFTSDLVFEFGDQLVYDSGSGVYITNGTRFGTKEIFPDSRGDLLTYNNLLFYGNLPFDLDVYDPETGQVTDLTENLPNLPEGINVFNFAVASDQGVLFVGQSPTTGRELFITDGTKTGTSLLIEMVPGPEDGVSYFDFVGTSEGIGNQLVFGSISQDNTQQLWITNGATGGALPLLKLTGFDQINRTSIISKRHPDGGNILSVQERFGTSSNQQLYLYTDTLVELTDAGKSTFDDEILMLNNRVLVEEYENGFDNPPSLKSYGTTPEDVYTIGYLPNDNEIVLATPDALFFKGNDGEDAFDLLYTRGGVNDFNLFRRVGRGFDWDLVQPFTIGDILYFYFFDELYGEALYSARPDDSSPELMVNLYDNSVGRSPKGIFAIGGKLVVWYDDLRGEDRLLYGGTSTDVTTVSGSDIIGEPDQSILTVDDRHFFQRGRDVYEIDLSSGQIREVNINLPGDYSSFFWTAINQRLYRMTREYDLDLNMNIYALVEFDLLTETLAVIQVDTVDDEPFENLEMATDGEMVYFTYRTSSYSGPAYYNPSTGIITNLEGVDTNETLRYRRIGDNVALEVDSYFNTGPSYWLSPRGVGQELNVGVGSGKTYNYPDHFLFLKNESGDLFSVDKSTGEAIQLSVAAAWVTDIGNEEAIFFYDNFVTNEWELWETDGSEAGTKMILELNDLPFNGPINVQRWGDLVAIIPDYGELQLYNPATRQLETVDVELPGLSDGLVPIGNRLYFVANHPVFGTELHYLTLSGNNYISGEVFKDDNGNGFRDVGEGGIPNVRVEVAGGNITGVFTRQDGTFILGAAEGESYQFSLSSQPCSEFFSTPSNYSFNYNSGTEYQAVFGIVPTNDNPGLSVTFNSSTIRCGFEHDFWLTILNDGCQPLAGEGRVTFPEEMEFLDSDAVPLSQEENTLTFAFDTLQPNASQRFRIRFRMPDENFAGLPVELGAVAGAMTVDGAMVEADTFAYSQILRCAIDPNDKQVSPSRPEPSGSNYTQLDETLRYTIRFQNTGNDTAFTVRIQDKISESLNLETLKPLAASHPYSVSVRNDRTVFFLFEDILLPDSTTNLPGSQGFVTFEIQPFSDLDDFSTIDNTAGIYFDFNQPVITNTVTSTLVEFLDEDQDGFLFYEDCNDQNFDINPAAEEIPGNGIDENCDDSDFPVSTYTALTGNLQAFPNPTTGELRLSYSGGTLLNGTLFSATGAKLQAFRFRQNHQLDLSALPAGLYLLQLKEPITGEGAVIKVIRE</sequence>
<dbReference type="Pfam" id="PF11617">
    <property type="entry name" value="Cu-binding_MopE"/>
    <property type="match status" value="1"/>
</dbReference>
<keyword evidence="1" id="KW-0732">Signal</keyword>
<dbReference type="EMBL" id="FOFB01000014">
    <property type="protein sequence ID" value="SEQ68743.1"/>
    <property type="molecule type" value="Genomic_DNA"/>
</dbReference>
<dbReference type="NCBIfam" id="TIGR01451">
    <property type="entry name" value="B_ant_repeat"/>
    <property type="match status" value="1"/>
</dbReference>
<dbReference type="SUPFAM" id="SSF69304">
    <property type="entry name" value="Tricorn protease N-terminal domain"/>
    <property type="match status" value="1"/>
</dbReference>
<dbReference type="InterPro" id="IPR026444">
    <property type="entry name" value="Secre_tail"/>
</dbReference>
<dbReference type="InterPro" id="IPR055353">
    <property type="entry name" value="DUF7619"/>
</dbReference>
<dbReference type="STRING" id="478744.SAMN05444359_11410"/>
<evidence type="ECO:0000259" key="2">
    <source>
        <dbReference type="Pfam" id="PF24595"/>
    </source>
</evidence>
<feature type="chain" id="PRO_5011559914" evidence="1">
    <location>
        <begin position="20"/>
        <end position="1408"/>
    </location>
</feature>
<gene>
    <name evidence="3" type="ORF">SAMN05444359_11410</name>
</gene>
<dbReference type="RefSeq" id="WP_090169237.1">
    <property type="nucleotide sequence ID" value="NZ_FOFB01000014.1"/>
</dbReference>
<dbReference type="InParanoid" id="A0A1H9I2I3"/>